<evidence type="ECO:0000313" key="1">
    <source>
        <dbReference type="EMBL" id="BBE19516.1"/>
    </source>
</evidence>
<gene>
    <name evidence="1" type="ORF">AQPE_3701</name>
</gene>
<dbReference type="KEGG" id="anf:AQPE_3701"/>
<accession>A0A5K7SDH8</accession>
<dbReference type="Proteomes" id="UP001193389">
    <property type="component" value="Chromosome"/>
</dbReference>
<evidence type="ECO:0000313" key="2">
    <source>
        <dbReference type="Proteomes" id="UP001193389"/>
    </source>
</evidence>
<sequence length="39" mass="4361">MNFNNSKKAIGSLKIINQFPVVPFQGRFICPGLFLVKGH</sequence>
<organism evidence="1 2">
    <name type="scientific">Aquipluma nitroreducens</name>
    <dbReference type="NCBI Taxonomy" id="2010828"/>
    <lineage>
        <taxon>Bacteria</taxon>
        <taxon>Pseudomonadati</taxon>
        <taxon>Bacteroidota</taxon>
        <taxon>Bacteroidia</taxon>
        <taxon>Marinilabiliales</taxon>
        <taxon>Prolixibacteraceae</taxon>
        <taxon>Aquipluma</taxon>
    </lineage>
</organism>
<reference evidence="1" key="1">
    <citation type="journal article" date="2020" name="Int. J. Syst. Evol. Microbiol.">
        <title>Aquipluma nitroreducens gen. nov. sp. nov., a novel facultatively anaerobic bacterium isolated from a freshwater lake.</title>
        <authorList>
            <person name="Watanabe M."/>
            <person name="Kojima H."/>
            <person name="Fukui M."/>
        </authorList>
    </citation>
    <scope>NUCLEOTIDE SEQUENCE</scope>
    <source>
        <strain evidence="1">MeG22</strain>
    </source>
</reference>
<proteinExistence type="predicted"/>
<dbReference type="EMBL" id="AP018694">
    <property type="protein sequence ID" value="BBE19516.1"/>
    <property type="molecule type" value="Genomic_DNA"/>
</dbReference>
<name>A0A5K7SDH8_9BACT</name>
<protein>
    <submittedName>
        <fullName evidence="1">Uncharacterized protein</fullName>
    </submittedName>
</protein>
<keyword evidence="2" id="KW-1185">Reference proteome</keyword>
<dbReference type="AlphaFoldDB" id="A0A5K7SDH8"/>